<name>A0A6M9PU54_9BURK</name>
<evidence type="ECO:0000256" key="3">
    <source>
        <dbReference type="ARBA" id="ARBA00022475"/>
    </source>
</evidence>
<evidence type="ECO:0000256" key="9">
    <source>
        <dbReference type="ARBA" id="ARBA00022777"/>
    </source>
</evidence>
<evidence type="ECO:0000256" key="10">
    <source>
        <dbReference type="ARBA" id="ARBA00022840"/>
    </source>
</evidence>
<evidence type="ECO:0000256" key="12">
    <source>
        <dbReference type="ARBA" id="ARBA00023136"/>
    </source>
</evidence>
<evidence type="ECO:0000259" key="14">
    <source>
        <dbReference type="Pfam" id="PF03109"/>
    </source>
</evidence>
<sequence>MRRLARLSFIFFTAWRYGLLLSLRDILKPGIRRAALTVICWTSPGESLPRGERIRLTLEALGPIFIKFGQVLSTRRDLLPEDIANELAKLQDQVPPFSNAESCRLIEKALGQSIEEVFIEFDATPVASASVAQVHFGLLRATEKHPEWEGRAVAVKVLRPGILPIIDGDLALLYDLAKIIERSSDDGRRLKPRENVAEFDTHIHDELDLMREAANSSQLRRNFAGSHQLMIPEMYWDLCHTNVIVMEKMNGISIGRTADLRAAGVDFKKLAADGVEIFFTQVFEHGFFHADMHPGNIMISLEPETFGRFISLDFGIVGALSQSDKSYLALNFLAFFNRDYRRVAELHLESGWVPADTRVEELEGAVRSVCEPYFDRPLKEISLGIVLMRLFQTSRRFKVEIQPQLTLLQKTLLNVEGLARQLDPDLDLWKTAKPILERWISQQLGWRALVAGVKAEAPAWAQILPTLPRLIAESLAQSSGQQKGQKHQNAELEVLKSLLLQERRTHRLLVGILLFAGGFLAGIVIIGLGLY</sequence>
<organism evidence="15 16">
    <name type="scientific">Polynucleobacter antarcticus</name>
    <dbReference type="NCBI Taxonomy" id="1743162"/>
    <lineage>
        <taxon>Bacteria</taxon>
        <taxon>Pseudomonadati</taxon>
        <taxon>Pseudomonadota</taxon>
        <taxon>Betaproteobacteria</taxon>
        <taxon>Burkholderiales</taxon>
        <taxon>Burkholderiaceae</taxon>
        <taxon>Polynucleobacter</taxon>
    </lineage>
</organism>
<keyword evidence="6" id="KW-0831">Ubiquinone biosynthesis</keyword>
<proteinExistence type="inferred from homology"/>
<comment type="pathway">
    <text evidence="1">Cofactor biosynthesis; ubiquinone biosynthesis [regulation].</text>
</comment>
<evidence type="ECO:0000256" key="8">
    <source>
        <dbReference type="ARBA" id="ARBA00022741"/>
    </source>
</evidence>
<keyword evidence="15" id="KW-0830">Ubiquinone</keyword>
<dbReference type="PANTHER" id="PTHR10566:SF113">
    <property type="entry name" value="PROTEIN ACTIVITY OF BC1 COMPLEX KINASE 7, CHLOROPLASTIC"/>
    <property type="match status" value="1"/>
</dbReference>
<evidence type="ECO:0000256" key="4">
    <source>
        <dbReference type="ARBA" id="ARBA00022519"/>
    </source>
</evidence>
<dbReference type="GO" id="GO:0016301">
    <property type="term" value="F:kinase activity"/>
    <property type="evidence" value="ECO:0007669"/>
    <property type="project" value="UniProtKB-KW"/>
</dbReference>
<feature type="domain" description="ABC1 atypical kinase-like" evidence="14">
    <location>
        <begin position="89"/>
        <end position="347"/>
    </location>
</feature>
<keyword evidence="9" id="KW-0418">Kinase</keyword>
<evidence type="ECO:0000313" key="15">
    <source>
        <dbReference type="EMBL" id="QKM63372.1"/>
    </source>
</evidence>
<accession>A0A6M9PU54</accession>
<keyword evidence="10" id="KW-0067">ATP-binding</keyword>
<dbReference type="InterPro" id="IPR045308">
    <property type="entry name" value="UbiB_bact"/>
</dbReference>
<reference evidence="15 16" key="1">
    <citation type="submission" date="2018-04" db="EMBL/GenBank/DDBJ databases">
        <title>Polynucleobacter sp. LimPoW16 genome.</title>
        <authorList>
            <person name="Hahn M.W."/>
        </authorList>
    </citation>
    <scope>NUCLEOTIDE SEQUENCE [LARGE SCALE GENOMIC DNA]</scope>
    <source>
        <strain evidence="15 16">LimPoW16</strain>
    </source>
</reference>
<dbReference type="EMBL" id="CP028941">
    <property type="protein sequence ID" value="QKM63372.1"/>
    <property type="molecule type" value="Genomic_DNA"/>
</dbReference>
<keyword evidence="3" id="KW-1003">Cell membrane</keyword>
<evidence type="ECO:0000256" key="1">
    <source>
        <dbReference type="ARBA" id="ARBA00005020"/>
    </source>
</evidence>
<dbReference type="GO" id="GO:0006744">
    <property type="term" value="P:ubiquinone biosynthetic process"/>
    <property type="evidence" value="ECO:0007669"/>
    <property type="project" value="UniProtKB-UniPathway"/>
</dbReference>
<dbReference type="AlphaFoldDB" id="A0A6M9PU54"/>
<dbReference type="NCBIfam" id="NF003404">
    <property type="entry name" value="PRK04750.1"/>
    <property type="match status" value="1"/>
</dbReference>
<gene>
    <name evidence="15" type="ORF">DCO16_10195</name>
</gene>
<dbReference type="InterPro" id="IPR050154">
    <property type="entry name" value="UbiB_kinase"/>
</dbReference>
<dbReference type="Pfam" id="PF03109">
    <property type="entry name" value="ABC1"/>
    <property type="match status" value="1"/>
</dbReference>
<dbReference type="NCBIfam" id="TIGR01982">
    <property type="entry name" value="UbiB"/>
    <property type="match status" value="1"/>
</dbReference>
<dbReference type="InterPro" id="IPR004147">
    <property type="entry name" value="ABC1_dom"/>
</dbReference>
<dbReference type="PANTHER" id="PTHR10566">
    <property type="entry name" value="CHAPERONE-ACTIVITY OF BC1 COMPLEX CABC1 -RELATED"/>
    <property type="match status" value="1"/>
</dbReference>
<feature type="transmembrane region" description="Helical" evidence="13">
    <location>
        <begin position="508"/>
        <end position="530"/>
    </location>
</feature>
<comment type="similarity">
    <text evidence="2">Belongs to the protein kinase superfamily. ADCK protein kinase family.</text>
</comment>
<keyword evidence="8" id="KW-0547">Nucleotide-binding</keyword>
<evidence type="ECO:0000256" key="7">
    <source>
        <dbReference type="ARBA" id="ARBA00022692"/>
    </source>
</evidence>
<evidence type="ECO:0000256" key="2">
    <source>
        <dbReference type="ARBA" id="ARBA00009670"/>
    </source>
</evidence>
<dbReference type="UniPathway" id="UPA00232"/>
<keyword evidence="4" id="KW-0997">Cell inner membrane</keyword>
<keyword evidence="7 13" id="KW-0812">Transmembrane</keyword>
<keyword evidence="5" id="KW-0808">Transferase</keyword>
<dbReference type="SUPFAM" id="SSF56112">
    <property type="entry name" value="Protein kinase-like (PK-like)"/>
    <property type="match status" value="1"/>
</dbReference>
<dbReference type="InterPro" id="IPR010232">
    <property type="entry name" value="UbiB"/>
</dbReference>
<evidence type="ECO:0000256" key="13">
    <source>
        <dbReference type="SAM" id="Phobius"/>
    </source>
</evidence>
<keyword evidence="11 13" id="KW-1133">Transmembrane helix</keyword>
<dbReference type="RefSeq" id="WP_173943542.1">
    <property type="nucleotide sequence ID" value="NZ_CBCSCD010000002.1"/>
</dbReference>
<keyword evidence="16" id="KW-1185">Reference proteome</keyword>
<dbReference type="CDD" id="cd13972">
    <property type="entry name" value="UbiB"/>
    <property type="match status" value="1"/>
</dbReference>
<protein>
    <submittedName>
        <fullName evidence="15">Ubiquinone biosynthesis regulatory protein kinase UbiB</fullName>
    </submittedName>
</protein>
<dbReference type="KEGG" id="pani:DCO16_10195"/>
<keyword evidence="12 13" id="KW-0472">Membrane</keyword>
<evidence type="ECO:0000256" key="6">
    <source>
        <dbReference type="ARBA" id="ARBA00022688"/>
    </source>
</evidence>
<dbReference type="InterPro" id="IPR011009">
    <property type="entry name" value="Kinase-like_dom_sf"/>
</dbReference>
<dbReference type="Proteomes" id="UP000500806">
    <property type="component" value="Chromosome"/>
</dbReference>
<evidence type="ECO:0000256" key="5">
    <source>
        <dbReference type="ARBA" id="ARBA00022679"/>
    </source>
</evidence>
<dbReference type="GO" id="GO:0005524">
    <property type="term" value="F:ATP binding"/>
    <property type="evidence" value="ECO:0007669"/>
    <property type="project" value="UniProtKB-KW"/>
</dbReference>
<evidence type="ECO:0000256" key="11">
    <source>
        <dbReference type="ARBA" id="ARBA00022989"/>
    </source>
</evidence>
<evidence type="ECO:0000313" key="16">
    <source>
        <dbReference type="Proteomes" id="UP000500806"/>
    </source>
</evidence>